<protein>
    <submittedName>
        <fullName evidence="2">Uncharacterized protein DUF3298</fullName>
    </submittedName>
</protein>
<feature type="domain" description="DUF3298" evidence="1">
    <location>
        <begin position="178"/>
        <end position="248"/>
    </location>
</feature>
<dbReference type="Proteomes" id="UP000245880">
    <property type="component" value="Unassembled WGS sequence"/>
</dbReference>
<sequence length="260" mass="29075">MKHWLGLGCVLLGGLLLGCGGSSNDPKLTGQKTIMAFGSCDSTGGVSVKTEVWLPEEKNPEWKAIGATLSAKSIENILGIAGVEADDSLHHESVRSAFLLFEKNYTDFKADFPEAPGCWEIEIKGDTIMTTPKWMFYALQQYFFTGGAHPNTLQSDYAFDLESGKSVDMNYFISDTVALLNLAEKEFRKVEKLGPEVDLEEQGYFLANHKFFLPANYNFTREGLRLYYNPYEIAAYVRGSIVLTIPYDRLEGIVKMDLLF</sequence>
<dbReference type="Pfam" id="PF11738">
    <property type="entry name" value="DUF3298"/>
    <property type="match status" value="1"/>
</dbReference>
<dbReference type="Gene3D" id="3.90.640.20">
    <property type="entry name" value="Heat-shock cognate protein, ATPase"/>
    <property type="match status" value="1"/>
</dbReference>
<evidence type="ECO:0000313" key="2">
    <source>
        <dbReference type="EMBL" id="PWJ57409.1"/>
    </source>
</evidence>
<organism evidence="2 3">
    <name type="scientific">Dyadobacter jejuensis</name>
    <dbReference type="NCBI Taxonomy" id="1082580"/>
    <lineage>
        <taxon>Bacteria</taxon>
        <taxon>Pseudomonadati</taxon>
        <taxon>Bacteroidota</taxon>
        <taxon>Cytophagia</taxon>
        <taxon>Cytophagales</taxon>
        <taxon>Spirosomataceae</taxon>
        <taxon>Dyadobacter</taxon>
    </lineage>
</organism>
<dbReference type="OrthoDB" id="594879at2"/>
<keyword evidence="3" id="KW-1185">Reference proteome</keyword>
<name>A0A316AJJ3_9BACT</name>
<evidence type="ECO:0000313" key="3">
    <source>
        <dbReference type="Proteomes" id="UP000245880"/>
    </source>
</evidence>
<dbReference type="PROSITE" id="PS51257">
    <property type="entry name" value="PROKAR_LIPOPROTEIN"/>
    <property type="match status" value="1"/>
</dbReference>
<dbReference type="InterPro" id="IPR037126">
    <property type="entry name" value="PdaC/RsiV-like_sf"/>
</dbReference>
<dbReference type="EMBL" id="QGDT01000007">
    <property type="protein sequence ID" value="PWJ57409.1"/>
    <property type="molecule type" value="Genomic_DNA"/>
</dbReference>
<dbReference type="AlphaFoldDB" id="A0A316AJJ3"/>
<comment type="caution">
    <text evidence="2">The sequence shown here is derived from an EMBL/GenBank/DDBJ whole genome shotgun (WGS) entry which is preliminary data.</text>
</comment>
<reference evidence="2 3" key="1">
    <citation type="submission" date="2018-03" db="EMBL/GenBank/DDBJ databases">
        <title>Genomic Encyclopedia of Archaeal and Bacterial Type Strains, Phase II (KMG-II): from individual species to whole genera.</title>
        <authorList>
            <person name="Goeker M."/>
        </authorList>
    </citation>
    <scope>NUCLEOTIDE SEQUENCE [LARGE SCALE GENOMIC DNA]</scope>
    <source>
        <strain evidence="2 3">DSM 100346</strain>
    </source>
</reference>
<dbReference type="Gene3D" id="3.30.565.40">
    <property type="entry name" value="Fervidobacterium nodosum Rt17-B1 like"/>
    <property type="match status" value="1"/>
</dbReference>
<accession>A0A316AJJ3</accession>
<proteinExistence type="predicted"/>
<dbReference type="InterPro" id="IPR021729">
    <property type="entry name" value="DUF3298"/>
</dbReference>
<dbReference type="RefSeq" id="WP_109675118.1">
    <property type="nucleotide sequence ID" value="NZ_QGDT01000007.1"/>
</dbReference>
<gene>
    <name evidence="2" type="ORF">CLV98_107117</name>
</gene>
<evidence type="ECO:0000259" key="1">
    <source>
        <dbReference type="Pfam" id="PF11738"/>
    </source>
</evidence>